<reference evidence="2" key="1">
    <citation type="journal article" date="2018" name="Nat. Commun.">
        <title>Diversity and evolution of the emerging Pandoraviridae family.</title>
        <authorList>
            <person name="Legendre M."/>
            <person name="Fabre E."/>
            <person name="Poirot O."/>
            <person name="Jeudy S."/>
            <person name="Lartigue A."/>
            <person name="Alempic J.M."/>
            <person name="Beucher L."/>
            <person name="Philippe N."/>
            <person name="Bertaux L."/>
            <person name="Christo-Foroux E."/>
            <person name="Labadie K."/>
            <person name="Coute Y."/>
            <person name="Abergel C."/>
            <person name="Claverie J.M."/>
        </authorList>
    </citation>
    <scope>NUCLEOTIDE SEQUENCE [LARGE SCALE GENOMIC DNA]</scope>
    <source>
        <strain evidence="2">Quercus</strain>
    </source>
</reference>
<evidence type="ECO:0000313" key="2">
    <source>
        <dbReference type="EMBL" id="AVK74428.1"/>
    </source>
</evidence>
<dbReference type="RefSeq" id="YP_009482697.1">
    <property type="nucleotide sequence ID" value="NC_037667.1"/>
</dbReference>
<dbReference type="EMBL" id="MG011689">
    <property type="protein sequence ID" value="AVK74428.1"/>
    <property type="molecule type" value="Genomic_DNA"/>
</dbReference>
<sequence>MCPVFVSIGCPVVQEIQSTSNAPMKTSNMRDAPAVPGKVACARGCLLRPLPAAARRAHSQENMRSDIFSPDRRKTD</sequence>
<evidence type="ECO:0000256" key="1">
    <source>
        <dbReference type="SAM" id="MobiDB-lite"/>
    </source>
</evidence>
<feature type="region of interest" description="Disordered" evidence="1">
    <location>
        <begin position="53"/>
        <end position="76"/>
    </location>
</feature>
<protein>
    <submittedName>
        <fullName evidence="2">Uncharacterized protein</fullName>
    </submittedName>
</protein>
<dbReference type="GeneID" id="36843569"/>
<organism evidence="2">
    <name type="scientific">Pandoravirus quercus</name>
    <dbReference type="NCBI Taxonomy" id="2107709"/>
    <lineage>
        <taxon>Viruses</taxon>
        <taxon>Pandoravirus</taxon>
    </lineage>
</organism>
<feature type="compositionally biased region" description="Basic and acidic residues" evidence="1">
    <location>
        <begin position="58"/>
        <end position="76"/>
    </location>
</feature>
<accession>A0A2U7U7M4</accession>
<proteinExistence type="predicted"/>
<dbReference type="KEGG" id="vg:36843569"/>
<gene>
    <name evidence="2" type="ORF">pqer_cds_6</name>
</gene>
<name>A0A2U7U7M4_9VIRU</name>
<dbReference type="Proteomes" id="UP000248852">
    <property type="component" value="Segment"/>
</dbReference>